<dbReference type="CDD" id="cd00051">
    <property type="entry name" value="EFh"/>
    <property type="match status" value="1"/>
</dbReference>
<dbReference type="GeneID" id="104596704"/>
<name>A0A1U8A3G3_NELNU</name>
<protein>
    <submittedName>
        <fullName evidence="4">Uncharacterized protein LOC104596704</fullName>
    </submittedName>
</protein>
<dbReference type="OrthoDB" id="8785703at2759"/>
<dbReference type="Proteomes" id="UP000189703">
    <property type="component" value="Unplaced"/>
</dbReference>
<dbReference type="AlphaFoldDB" id="A0A1U8A3G3"/>
<reference evidence="4" key="1">
    <citation type="submission" date="2025-08" db="UniProtKB">
        <authorList>
            <consortium name="RefSeq"/>
        </authorList>
    </citation>
    <scope>IDENTIFICATION</scope>
</reference>
<evidence type="ECO:0000259" key="2">
    <source>
        <dbReference type="PROSITE" id="PS50222"/>
    </source>
</evidence>
<dbReference type="STRING" id="4432.A0A1U8A3G3"/>
<dbReference type="GO" id="GO:0005509">
    <property type="term" value="F:calcium ion binding"/>
    <property type="evidence" value="ECO:0007669"/>
    <property type="project" value="InterPro"/>
</dbReference>
<dbReference type="Gene3D" id="1.10.238.10">
    <property type="entry name" value="EF-hand"/>
    <property type="match status" value="1"/>
</dbReference>
<accession>A0A1U8A3G3</accession>
<dbReference type="InParanoid" id="A0A1U8A3G3"/>
<dbReference type="SMART" id="SM00054">
    <property type="entry name" value="EFh"/>
    <property type="match status" value="2"/>
</dbReference>
<sequence length="213" mass="24095">MEQIRKVALAYYKESSDETKEHVKKLFKKIDADGNRKVSLDEFNEYCRRKSKKLPKHCFNELDKNGDGFLDFEEIIVFFYIIQTRTISCSGCGSLVMGMYFTCAICFYTETSVNHNLCCSCHQSGKSAGCEHSNLVDNYALLQGIKTTVKTKKMPPFVSEIADKAGEFVVEKIEEWAAETLQDKSEDLLDAVDDAIEAVDDLLDALDNACIFM</sequence>
<gene>
    <name evidence="4" type="primary">LOC104596704</name>
</gene>
<feature type="domain" description="EF-hand" evidence="2">
    <location>
        <begin position="56"/>
        <end position="85"/>
    </location>
</feature>
<organism evidence="3 4">
    <name type="scientific">Nelumbo nucifera</name>
    <name type="common">Sacred lotus</name>
    <dbReference type="NCBI Taxonomy" id="4432"/>
    <lineage>
        <taxon>Eukaryota</taxon>
        <taxon>Viridiplantae</taxon>
        <taxon>Streptophyta</taxon>
        <taxon>Embryophyta</taxon>
        <taxon>Tracheophyta</taxon>
        <taxon>Spermatophyta</taxon>
        <taxon>Magnoliopsida</taxon>
        <taxon>Proteales</taxon>
        <taxon>Nelumbonaceae</taxon>
        <taxon>Nelumbo</taxon>
    </lineage>
</organism>
<dbReference type="PROSITE" id="PS50222">
    <property type="entry name" value="EF_HAND_2"/>
    <property type="match status" value="2"/>
</dbReference>
<dbReference type="SUPFAM" id="SSF57850">
    <property type="entry name" value="RING/U-box"/>
    <property type="match status" value="1"/>
</dbReference>
<dbReference type="SUPFAM" id="SSF47473">
    <property type="entry name" value="EF-hand"/>
    <property type="match status" value="1"/>
</dbReference>
<proteinExistence type="predicted"/>
<dbReference type="Pfam" id="PF13499">
    <property type="entry name" value="EF-hand_7"/>
    <property type="match status" value="1"/>
</dbReference>
<dbReference type="GO" id="GO:0009966">
    <property type="term" value="P:regulation of signal transduction"/>
    <property type="evidence" value="ECO:0000318"/>
    <property type="project" value="GO_Central"/>
</dbReference>
<dbReference type="RefSeq" id="XP_010256260.1">
    <property type="nucleotide sequence ID" value="XM_010257958.2"/>
</dbReference>
<dbReference type="OMA" id="AYYELAP"/>
<evidence type="ECO:0000313" key="4">
    <source>
        <dbReference type="RefSeq" id="XP_010256260.1"/>
    </source>
</evidence>
<dbReference type="InterPro" id="IPR002048">
    <property type="entry name" value="EF_hand_dom"/>
</dbReference>
<dbReference type="PROSITE" id="PS00018">
    <property type="entry name" value="EF_HAND_1"/>
    <property type="match status" value="2"/>
</dbReference>
<dbReference type="InterPro" id="IPR018247">
    <property type="entry name" value="EF_Hand_1_Ca_BS"/>
</dbReference>
<keyword evidence="1" id="KW-0106">Calcium</keyword>
<evidence type="ECO:0000313" key="3">
    <source>
        <dbReference type="Proteomes" id="UP000189703"/>
    </source>
</evidence>
<evidence type="ECO:0000256" key="1">
    <source>
        <dbReference type="ARBA" id="ARBA00022837"/>
    </source>
</evidence>
<keyword evidence="3" id="KW-1185">Reference proteome</keyword>
<feature type="domain" description="EF-hand" evidence="2">
    <location>
        <begin position="18"/>
        <end position="53"/>
    </location>
</feature>
<dbReference type="Pfam" id="PF13202">
    <property type="entry name" value="EF-hand_5"/>
    <property type="match status" value="1"/>
</dbReference>
<dbReference type="InterPro" id="IPR011992">
    <property type="entry name" value="EF-hand-dom_pair"/>
</dbReference>
<dbReference type="KEGG" id="nnu:104596704"/>